<reference evidence="1 2" key="1">
    <citation type="submission" date="2015-06" db="EMBL/GenBank/DDBJ databases">
        <title>Survival trade-offs in plant roots during colonization by closely related pathogenic and mutualistic fungi.</title>
        <authorList>
            <person name="Hacquard S."/>
            <person name="Kracher B."/>
            <person name="Hiruma K."/>
            <person name="Weinman A."/>
            <person name="Muench P."/>
            <person name="Garrido Oter R."/>
            <person name="Ver Loren van Themaat E."/>
            <person name="Dallerey J.-F."/>
            <person name="Damm U."/>
            <person name="Henrissat B."/>
            <person name="Lespinet O."/>
            <person name="Thon M."/>
            <person name="Kemen E."/>
            <person name="McHardy A.C."/>
            <person name="Schulze-Lefert P."/>
            <person name="O'Connell R.J."/>
        </authorList>
    </citation>
    <scope>NUCLEOTIDE SEQUENCE [LARGE SCALE GENOMIC DNA]</scope>
    <source>
        <strain evidence="1 2">0861</strain>
    </source>
</reference>
<feature type="non-terminal residue" evidence="1">
    <location>
        <position position="670"/>
    </location>
</feature>
<accession>A0A166WRG8</accession>
<feature type="non-terminal residue" evidence="1">
    <location>
        <position position="1"/>
    </location>
</feature>
<organism evidence="1 2">
    <name type="scientific">Colletotrichum tofieldiae</name>
    <dbReference type="NCBI Taxonomy" id="708197"/>
    <lineage>
        <taxon>Eukaryota</taxon>
        <taxon>Fungi</taxon>
        <taxon>Dikarya</taxon>
        <taxon>Ascomycota</taxon>
        <taxon>Pezizomycotina</taxon>
        <taxon>Sordariomycetes</taxon>
        <taxon>Hypocreomycetidae</taxon>
        <taxon>Glomerellales</taxon>
        <taxon>Glomerellaceae</taxon>
        <taxon>Colletotrichum</taxon>
        <taxon>Colletotrichum spaethianum species complex</taxon>
    </lineage>
</organism>
<dbReference type="STRING" id="708197.A0A166WRG8"/>
<proteinExistence type="predicted"/>
<evidence type="ECO:0000313" key="2">
    <source>
        <dbReference type="Proteomes" id="UP000076552"/>
    </source>
</evidence>
<dbReference type="AlphaFoldDB" id="A0A166WRG8"/>
<sequence length="670" mass="76631">ADLEEQVIRLLSLKRDYYQQGHIVRLSRILAETIIDINGAFIHTRMDMRAKLINVHSTQEDLPTRVFDRFTSTVGNAFEIRLGVDKPHLELAFHSNSESDPVWRSINPDWLAGEFSDDEFNQIDQMFKRASPMYPSLVGQAFVGPELEELTLMKANRVLHIQCPSDARLVTEKVYNYLEGNRLPSQKLLSFCFAAHDRRFSTMTKMLRTVTSQFLADHISSMRHTIKDLISVNYGPEQETLESLFYDWEMVRRNNPRCLDECDDTALWFLSEIRQHLIRSEFSMKIVIVTTKGMPRDKLIVDTLSTFPTDLISRMDYTLPARVPIEVGFEVSMLIQETRWQHTGDLQEALTVLLAQNANDQDLCLLLIGWVKSHRMPLSAATRLMAFPKEAGPERLFEAILAEMPNERQLWAQKLISWVLSSFRPLRVFEFRYLSDLCLDPQEIAHKKAYQHWLSARRSLDGILHHFGGIFTIVHDEIHFSHPAIRYWLSSKSEPSGLWCQAKPESGRHLDIVQTCLAHLGDDNGPADAWAARFPYATEFWTEHYKLAESKESLNVLQTVFGHPPTLQRWIDAYALLPTPFVKPLEPSRGPLPLAAHFGLDDIVDCLCVSNSDDKEALGQALIESARGSQLPALRIILRSYASGRDFDNSHLQEAVVAASLHGNHELFSE</sequence>
<dbReference type="Proteomes" id="UP000076552">
    <property type="component" value="Unassembled WGS sequence"/>
</dbReference>
<evidence type="ECO:0000313" key="1">
    <source>
        <dbReference type="EMBL" id="KZL75918.1"/>
    </source>
</evidence>
<comment type="caution">
    <text evidence="1">The sequence shown here is derived from an EMBL/GenBank/DDBJ whole genome shotgun (WGS) entry which is preliminary data.</text>
</comment>
<name>A0A166WRG8_9PEZI</name>
<dbReference type="EMBL" id="LFIV01000019">
    <property type="protein sequence ID" value="KZL75918.1"/>
    <property type="molecule type" value="Genomic_DNA"/>
</dbReference>
<gene>
    <name evidence="1" type="ORF">CT0861_05218</name>
</gene>
<protein>
    <submittedName>
        <fullName evidence="1">Ankyrin repeat domain-containing protein 28</fullName>
    </submittedName>
</protein>
<keyword evidence="2" id="KW-1185">Reference proteome</keyword>